<dbReference type="EMBL" id="CAACVG010006969">
    <property type="protein sequence ID" value="VEN42853.1"/>
    <property type="molecule type" value="Genomic_DNA"/>
</dbReference>
<keyword evidence="2" id="KW-1185">Reference proteome</keyword>
<dbReference type="Proteomes" id="UP000410492">
    <property type="component" value="Unassembled WGS sequence"/>
</dbReference>
<protein>
    <submittedName>
        <fullName evidence="1">Uncharacterized protein</fullName>
    </submittedName>
</protein>
<organism evidence="1 2">
    <name type="scientific">Callosobruchus maculatus</name>
    <name type="common">Southern cowpea weevil</name>
    <name type="synonym">Pulse bruchid</name>
    <dbReference type="NCBI Taxonomy" id="64391"/>
    <lineage>
        <taxon>Eukaryota</taxon>
        <taxon>Metazoa</taxon>
        <taxon>Ecdysozoa</taxon>
        <taxon>Arthropoda</taxon>
        <taxon>Hexapoda</taxon>
        <taxon>Insecta</taxon>
        <taxon>Pterygota</taxon>
        <taxon>Neoptera</taxon>
        <taxon>Endopterygota</taxon>
        <taxon>Coleoptera</taxon>
        <taxon>Polyphaga</taxon>
        <taxon>Cucujiformia</taxon>
        <taxon>Chrysomeloidea</taxon>
        <taxon>Chrysomelidae</taxon>
        <taxon>Bruchinae</taxon>
        <taxon>Bruchini</taxon>
        <taxon>Callosobruchus</taxon>
    </lineage>
</organism>
<reference evidence="1 2" key="1">
    <citation type="submission" date="2019-01" db="EMBL/GenBank/DDBJ databases">
        <authorList>
            <person name="Sayadi A."/>
        </authorList>
    </citation>
    <scope>NUCLEOTIDE SEQUENCE [LARGE SCALE GENOMIC DNA]</scope>
</reference>
<feature type="non-terminal residue" evidence="1">
    <location>
        <position position="1"/>
    </location>
</feature>
<dbReference type="AlphaFoldDB" id="A0A653C523"/>
<evidence type="ECO:0000313" key="2">
    <source>
        <dbReference type="Proteomes" id="UP000410492"/>
    </source>
</evidence>
<gene>
    <name evidence="1" type="ORF">CALMAC_LOCUS6199</name>
</gene>
<evidence type="ECO:0000313" key="1">
    <source>
        <dbReference type="EMBL" id="VEN42853.1"/>
    </source>
</evidence>
<proteinExistence type="predicted"/>
<name>A0A653C523_CALMS</name>
<sequence>NLSFNSLSIQLPLPTCLSHQLFIQPCGRSTRRYNNTDSMFCPVAVLRLIQCVSFHLDYIETLQL</sequence>
<accession>A0A653C523</accession>